<dbReference type="Gene3D" id="3.90.1590.10">
    <property type="entry name" value="glutathione-dependent formaldehyde- activating enzyme (gfa)"/>
    <property type="match status" value="2"/>
</dbReference>
<feature type="region of interest" description="Disordered" evidence="5">
    <location>
        <begin position="314"/>
        <end position="338"/>
    </location>
</feature>
<dbReference type="PROSITE" id="PS51891">
    <property type="entry name" value="CENP_V_GFA"/>
    <property type="match status" value="1"/>
</dbReference>
<dbReference type="InterPro" id="IPR011057">
    <property type="entry name" value="Mss4-like_sf"/>
</dbReference>
<keyword evidence="4" id="KW-0456">Lyase</keyword>
<dbReference type="EMBL" id="BAAFSV010000005">
    <property type="protein sequence ID" value="GAB1318535.1"/>
    <property type="molecule type" value="Genomic_DNA"/>
</dbReference>
<feature type="region of interest" description="Disordered" evidence="5">
    <location>
        <begin position="249"/>
        <end position="277"/>
    </location>
</feature>
<keyword evidence="3" id="KW-0862">Zinc</keyword>
<evidence type="ECO:0000313" key="7">
    <source>
        <dbReference type="EMBL" id="GAB1318535.1"/>
    </source>
</evidence>
<keyword evidence="2" id="KW-0479">Metal-binding</keyword>
<evidence type="ECO:0000256" key="2">
    <source>
        <dbReference type="ARBA" id="ARBA00022723"/>
    </source>
</evidence>
<keyword evidence="8" id="KW-1185">Reference proteome</keyword>
<evidence type="ECO:0000313" key="8">
    <source>
        <dbReference type="Proteomes" id="UP001628179"/>
    </source>
</evidence>
<accession>A0ABQ0GLF8</accession>
<name>A0ABQ0GLF8_9PEZI</name>
<proteinExistence type="inferred from homology"/>
<feature type="compositionally biased region" description="Pro residues" evidence="5">
    <location>
        <begin position="170"/>
        <end position="195"/>
    </location>
</feature>
<dbReference type="Proteomes" id="UP001628179">
    <property type="component" value="Unassembled WGS sequence"/>
</dbReference>
<sequence length="464" mass="49249">MAADLHLPHQLTGANKSLTAQCHCKSVHFIVTVPTSALPLPVHLCHCHICRYTHGTLCTFHAPLPKGVEPQFIASSSIASSLTGYTHARAAAERFFCRTCGCHIGDRNLQPDPETGKPEWHVATSIFSSHGEDTFQIRTHIFTNSAGGPGGVNLATWLPRINNRNIHVWDPPPNDPKYPLSPSPPPPSSSSSPPPQHHKPSKGEEEENEADVGRRLRAQCHCGGISFTIPRPTASESADPFLSRFLHTTTTTSSSTSSNSRSRSSNNPARPAGEKQATTAKRVATLCLCADCRLTSGAHAVPWTFVPLASLRPPPPPPLDLGSARGGGGGGGGGEGGEGGGYASLRTYRSSHNVTRGFCGVCGATALYMVDDPERVEGGPGNGEGKVVVVDVAVGLLRGDSDGDGDGGPAAERWLAWRTGRLAGWETGTEFDAGFAEALRDGLGRWGRERYGRVEEFEIPKAVE</sequence>
<evidence type="ECO:0000259" key="6">
    <source>
        <dbReference type="PROSITE" id="PS51891"/>
    </source>
</evidence>
<comment type="caution">
    <text evidence="7">The sequence shown here is derived from an EMBL/GenBank/DDBJ whole genome shotgun (WGS) entry which is preliminary data.</text>
</comment>
<evidence type="ECO:0000256" key="4">
    <source>
        <dbReference type="ARBA" id="ARBA00023239"/>
    </source>
</evidence>
<dbReference type="GeneID" id="98179487"/>
<dbReference type="Pfam" id="PF04828">
    <property type="entry name" value="GFA"/>
    <property type="match status" value="1"/>
</dbReference>
<evidence type="ECO:0000256" key="3">
    <source>
        <dbReference type="ARBA" id="ARBA00022833"/>
    </source>
</evidence>
<feature type="domain" description="CENP-V/GFA" evidence="6">
    <location>
        <begin position="18"/>
        <end position="170"/>
    </location>
</feature>
<dbReference type="InterPro" id="IPR006913">
    <property type="entry name" value="CENP-V/GFA"/>
</dbReference>
<feature type="compositionally biased region" description="Gly residues" evidence="5">
    <location>
        <begin position="324"/>
        <end position="338"/>
    </location>
</feature>
<organism evidence="7 8">
    <name type="scientific">Madurella fahalii</name>
    <dbReference type="NCBI Taxonomy" id="1157608"/>
    <lineage>
        <taxon>Eukaryota</taxon>
        <taxon>Fungi</taxon>
        <taxon>Dikarya</taxon>
        <taxon>Ascomycota</taxon>
        <taxon>Pezizomycotina</taxon>
        <taxon>Sordariomycetes</taxon>
        <taxon>Sordariomycetidae</taxon>
        <taxon>Sordariales</taxon>
        <taxon>Sordariales incertae sedis</taxon>
        <taxon>Madurella</taxon>
    </lineage>
</organism>
<comment type="similarity">
    <text evidence="1">Belongs to the Gfa family.</text>
</comment>
<reference evidence="7 8" key="1">
    <citation type="submission" date="2024-09" db="EMBL/GenBank/DDBJ databases">
        <title>Itraconazole resistance in Madurella fahalii resulting from another homologue of gene encoding cytochrome P450 14-alpha sterol demethylase (CYP51).</title>
        <authorList>
            <person name="Yoshioka I."/>
            <person name="Fahal A.H."/>
            <person name="Kaneko S."/>
            <person name="Yaguchi T."/>
        </authorList>
    </citation>
    <scope>NUCLEOTIDE SEQUENCE [LARGE SCALE GENOMIC DNA]</scope>
    <source>
        <strain evidence="7 8">IFM 68171</strain>
    </source>
</reference>
<protein>
    <recommendedName>
        <fullName evidence="6">CENP-V/GFA domain-containing protein</fullName>
    </recommendedName>
</protein>
<feature type="compositionally biased region" description="Low complexity" evidence="5">
    <location>
        <begin position="249"/>
        <end position="267"/>
    </location>
</feature>
<evidence type="ECO:0000256" key="5">
    <source>
        <dbReference type="SAM" id="MobiDB-lite"/>
    </source>
</evidence>
<dbReference type="PANTHER" id="PTHR33337">
    <property type="entry name" value="GFA DOMAIN-CONTAINING PROTEIN"/>
    <property type="match status" value="1"/>
</dbReference>
<dbReference type="RefSeq" id="XP_070920265.1">
    <property type="nucleotide sequence ID" value="XM_071064164.1"/>
</dbReference>
<dbReference type="SUPFAM" id="SSF51316">
    <property type="entry name" value="Mss4-like"/>
    <property type="match status" value="2"/>
</dbReference>
<feature type="region of interest" description="Disordered" evidence="5">
    <location>
        <begin position="168"/>
        <end position="212"/>
    </location>
</feature>
<evidence type="ECO:0000256" key="1">
    <source>
        <dbReference type="ARBA" id="ARBA00005495"/>
    </source>
</evidence>
<gene>
    <name evidence="7" type="ORF">MFIFM68171_08745</name>
</gene>
<dbReference type="PANTHER" id="PTHR33337:SF31">
    <property type="entry name" value="DUF636 DOMAIN PROTEIN (AFU_ORTHOLOGUE AFUA_2G12650)"/>
    <property type="match status" value="1"/>
</dbReference>